<evidence type="ECO:0000256" key="4">
    <source>
        <dbReference type="ARBA" id="ARBA00023004"/>
    </source>
</evidence>
<dbReference type="CDD" id="cd08916">
    <property type="entry name" value="TrHb3_P"/>
    <property type="match status" value="1"/>
</dbReference>
<dbReference type="Proteomes" id="UP000184233">
    <property type="component" value="Unassembled WGS sequence"/>
</dbReference>
<protein>
    <recommendedName>
        <fullName evidence="7">Globin</fullName>
    </recommendedName>
</protein>
<dbReference type="InterPro" id="IPR001486">
    <property type="entry name" value="Hemoglobin_trunc"/>
</dbReference>
<name>A0A1M3KVT8_9BACT</name>
<dbReference type="STRING" id="1895771.BGO89_12975"/>
<gene>
    <name evidence="5" type="ORF">BGO89_12975</name>
</gene>
<evidence type="ECO:0000313" key="5">
    <source>
        <dbReference type="EMBL" id="OJX56381.1"/>
    </source>
</evidence>
<keyword evidence="3" id="KW-0479">Metal-binding</keyword>
<evidence type="ECO:0000256" key="3">
    <source>
        <dbReference type="ARBA" id="ARBA00022723"/>
    </source>
</evidence>
<evidence type="ECO:0000256" key="1">
    <source>
        <dbReference type="ARBA" id="ARBA00022448"/>
    </source>
</evidence>
<dbReference type="Pfam" id="PF01152">
    <property type="entry name" value="Bac_globin"/>
    <property type="match status" value="1"/>
</dbReference>
<dbReference type="InterPro" id="IPR012292">
    <property type="entry name" value="Globin/Proto"/>
</dbReference>
<keyword evidence="4" id="KW-0408">Iron</keyword>
<keyword evidence="2" id="KW-0349">Heme</keyword>
<evidence type="ECO:0000313" key="6">
    <source>
        <dbReference type="Proteomes" id="UP000184233"/>
    </source>
</evidence>
<dbReference type="SUPFAM" id="SSF46458">
    <property type="entry name" value="Globin-like"/>
    <property type="match status" value="1"/>
</dbReference>
<evidence type="ECO:0000256" key="2">
    <source>
        <dbReference type="ARBA" id="ARBA00022617"/>
    </source>
</evidence>
<dbReference type="InterPro" id="IPR009050">
    <property type="entry name" value="Globin-like_sf"/>
</dbReference>
<dbReference type="Gene3D" id="1.10.490.10">
    <property type="entry name" value="Globins"/>
    <property type="match status" value="1"/>
</dbReference>
<proteinExistence type="predicted"/>
<dbReference type="GO" id="GO:0019825">
    <property type="term" value="F:oxygen binding"/>
    <property type="evidence" value="ECO:0007669"/>
    <property type="project" value="InterPro"/>
</dbReference>
<dbReference type="EMBL" id="MKVH01000025">
    <property type="protein sequence ID" value="OJX56381.1"/>
    <property type="molecule type" value="Genomic_DNA"/>
</dbReference>
<organism evidence="5 6">
    <name type="scientific">Candidatus Kapaibacterium thiocyanatum</name>
    <dbReference type="NCBI Taxonomy" id="1895771"/>
    <lineage>
        <taxon>Bacteria</taxon>
        <taxon>Pseudomonadati</taxon>
        <taxon>Candidatus Kapaibacteriota</taxon>
        <taxon>Candidatus Kapaibacteriia</taxon>
        <taxon>Candidatus Kapaibacteriales</taxon>
        <taxon>Candidatus Kapaibacteriaceae</taxon>
        <taxon>Candidatus Kapaibacterium</taxon>
    </lineage>
</organism>
<dbReference type="GO" id="GO:0020037">
    <property type="term" value="F:heme binding"/>
    <property type="evidence" value="ECO:0007669"/>
    <property type="project" value="InterPro"/>
</dbReference>
<sequence length="148" mass="17180">MDHHDEAAHPGCGCHTHRRIESRDDVRLLVHTFYDRVRADDILAPVFALRIKGSWDEHLERMTSFWSNLLLNEPGFKGNPLQRHMGLPLNHDLFERWLKLWEDTVTGLFTGDIAHEAITKARNIADVFMMRLLPPVDPRSLIIFPNAH</sequence>
<dbReference type="AlphaFoldDB" id="A0A1M3KVT8"/>
<comment type="caution">
    <text evidence="5">The sequence shown here is derived from an EMBL/GenBank/DDBJ whole genome shotgun (WGS) entry which is preliminary data.</text>
</comment>
<evidence type="ECO:0008006" key="7">
    <source>
        <dbReference type="Google" id="ProtNLM"/>
    </source>
</evidence>
<keyword evidence="1" id="KW-0813">Transport</keyword>
<accession>A0A1M3KVT8</accession>
<reference evidence="5 6" key="1">
    <citation type="submission" date="2016-09" db="EMBL/GenBank/DDBJ databases">
        <title>Genome-resolved meta-omics ties microbial dynamics to process performance in biotechnology for thiocyanate degradation.</title>
        <authorList>
            <person name="Kantor R.S."/>
            <person name="Huddy R.J."/>
            <person name="Iyer R."/>
            <person name="Thomas B.C."/>
            <person name="Brown C.T."/>
            <person name="Anantharaman K."/>
            <person name="Tringe S."/>
            <person name="Hettich R.L."/>
            <person name="Harrison S.T."/>
            <person name="Banfield J.F."/>
        </authorList>
    </citation>
    <scope>NUCLEOTIDE SEQUENCE [LARGE SCALE GENOMIC DNA]</scope>
    <source>
        <strain evidence="5">59-99</strain>
    </source>
</reference>
<dbReference type="GO" id="GO:0046872">
    <property type="term" value="F:metal ion binding"/>
    <property type="evidence" value="ECO:0007669"/>
    <property type="project" value="UniProtKB-KW"/>
</dbReference>